<evidence type="ECO:0000256" key="2">
    <source>
        <dbReference type="ARBA" id="ARBA00022448"/>
    </source>
</evidence>
<comment type="subcellular location">
    <subcellularLocation>
        <location evidence="1">Membrane</location>
        <topology evidence="1">Multi-pass membrane protein</topology>
    </subcellularLocation>
</comment>
<dbReference type="Gene3D" id="1.20.1720.10">
    <property type="entry name" value="Multidrug resistance protein D"/>
    <property type="match status" value="1"/>
</dbReference>
<dbReference type="EMBL" id="WUBL01000002">
    <property type="protein sequence ID" value="KAF2973173.1"/>
    <property type="molecule type" value="Genomic_DNA"/>
</dbReference>
<dbReference type="InterPro" id="IPR020846">
    <property type="entry name" value="MFS_dom"/>
</dbReference>
<dbReference type="PROSITE" id="PS50850">
    <property type="entry name" value="MFS"/>
    <property type="match status" value="1"/>
</dbReference>
<feature type="transmembrane region" description="Helical" evidence="7">
    <location>
        <begin position="143"/>
        <end position="161"/>
    </location>
</feature>
<dbReference type="Proteomes" id="UP000481858">
    <property type="component" value="Unassembled WGS sequence"/>
</dbReference>
<feature type="transmembrane region" description="Helical" evidence="7">
    <location>
        <begin position="280"/>
        <end position="300"/>
    </location>
</feature>
<feature type="transmembrane region" description="Helical" evidence="7">
    <location>
        <begin position="481"/>
        <end position="507"/>
    </location>
</feature>
<accession>A0A7C8N0N8</accession>
<protein>
    <recommendedName>
        <fullName evidence="8">Major facilitator superfamily (MFS) profile domain-containing protein</fullName>
    </recommendedName>
</protein>
<feature type="transmembrane region" description="Helical" evidence="7">
    <location>
        <begin position="346"/>
        <end position="366"/>
    </location>
</feature>
<feature type="transmembrane region" description="Helical" evidence="7">
    <location>
        <begin position="54"/>
        <end position="73"/>
    </location>
</feature>
<feature type="transmembrane region" description="Helical" evidence="7">
    <location>
        <begin position="85"/>
        <end position="104"/>
    </location>
</feature>
<dbReference type="InterPro" id="IPR011701">
    <property type="entry name" value="MFS"/>
</dbReference>
<keyword evidence="3 7" id="KW-0812">Transmembrane</keyword>
<feature type="domain" description="Major facilitator superfamily (MFS) profile" evidence="8">
    <location>
        <begin position="20"/>
        <end position="473"/>
    </location>
</feature>
<evidence type="ECO:0000313" key="10">
    <source>
        <dbReference type="Proteomes" id="UP000481858"/>
    </source>
</evidence>
<keyword evidence="5 7" id="KW-0472">Membrane</keyword>
<dbReference type="SUPFAM" id="SSF103473">
    <property type="entry name" value="MFS general substrate transporter"/>
    <property type="match status" value="2"/>
</dbReference>
<feature type="transmembrane region" description="Helical" evidence="7">
    <location>
        <begin position="17"/>
        <end position="42"/>
    </location>
</feature>
<feature type="transmembrane region" description="Helical" evidence="7">
    <location>
        <begin position="214"/>
        <end position="237"/>
    </location>
</feature>
<evidence type="ECO:0000256" key="6">
    <source>
        <dbReference type="ARBA" id="ARBA00023180"/>
    </source>
</evidence>
<gene>
    <name evidence="9" type="ORF">GQX73_g436</name>
</gene>
<evidence type="ECO:0000256" key="3">
    <source>
        <dbReference type="ARBA" id="ARBA00022692"/>
    </source>
</evidence>
<evidence type="ECO:0000256" key="7">
    <source>
        <dbReference type="SAM" id="Phobius"/>
    </source>
</evidence>
<comment type="caution">
    <text evidence="9">The sequence shown here is derived from an EMBL/GenBank/DDBJ whole genome shotgun (WGS) entry which is preliminary data.</text>
</comment>
<dbReference type="AlphaFoldDB" id="A0A7C8N0N8"/>
<dbReference type="PANTHER" id="PTHR23501">
    <property type="entry name" value="MAJOR FACILITATOR SUPERFAMILY"/>
    <property type="match status" value="1"/>
</dbReference>
<feature type="transmembrane region" description="Helical" evidence="7">
    <location>
        <begin position="243"/>
        <end position="259"/>
    </location>
</feature>
<dbReference type="Gene3D" id="1.20.1250.20">
    <property type="entry name" value="MFS general substrate transporter like domains"/>
    <property type="match status" value="1"/>
</dbReference>
<evidence type="ECO:0000256" key="5">
    <source>
        <dbReference type="ARBA" id="ARBA00023136"/>
    </source>
</evidence>
<reference evidence="9 10" key="1">
    <citation type="submission" date="2019-12" db="EMBL/GenBank/DDBJ databases">
        <title>Draft genome sequence of the ascomycete Xylaria multiplex DSM 110363.</title>
        <authorList>
            <person name="Buettner E."/>
            <person name="Kellner H."/>
        </authorList>
    </citation>
    <scope>NUCLEOTIDE SEQUENCE [LARGE SCALE GENOMIC DNA]</scope>
    <source>
        <strain evidence="9 10">DSM 110363</strain>
    </source>
</reference>
<sequence>MESTNPDSTAKGYGWRFWAIIISLSITSLLSALDVSVIATALPTIVQDLGSSYAFVWISNAYFVTMTAFQPLYGQTANIFGRRVLTLLAVFLFAAGSAISGSAPNIGALIAGRAIQGVGGGGINIMIEIIVADLVPLRERPKFISIIFTAYTVAIALGPVIGGLLAERASWRWVFYLNLPICAVSLVALLFVLQVRYNKDTKLRSLRRVDFGGNILLIASVVSILLALTWGGVIFSWKSWRTLVPLILGFFGLAGFLVLQSTTLVPEPSMPIKIFSNRTSLGGFGLTFIHSMLIYWLSYFLPLYFQSALEAQPITSGVNLLPSVTISLPFAIIAGVGISKFGHYRIWHFLGISTLAIGFGLCTLLDEKSTTAYWAGIQAIEAIGAGILTTTTLPTVQAPLEEKYQAVSTATWGFVRSFGGVWGVAIPSAVFNSKVNELASNLEDESVRNMLSNGGAYALASTGYITSLHSDPPLQTAVKQVYVGALQVCWQVGIGFALIGFIIACVIKEIPLRVDLETEFGLDVKPQPTVGNDEGRVTDHAGGGA</sequence>
<keyword evidence="6" id="KW-0325">Glycoprotein</keyword>
<keyword evidence="10" id="KW-1185">Reference proteome</keyword>
<dbReference type="PANTHER" id="PTHR23501:SF187">
    <property type="entry name" value="MAJOR FACILITATOR SUPERFAMILY (MFS) PROFILE DOMAIN-CONTAINING PROTEIN"/>
    <property type="match status" value="1"/>
</dbReference>
<evidence type="ECO:0000313" key="9">
    <source>
        <dbReference type="EMBL" id="KAF2973173.1"/>
    </source>
</evidence>
<evidence type="ECO:0000256" key="1">
    <source>
        <dbReference type="ARBA" id="ARBA00004141"/>
    </source>
</evidence>
<dbReference type="InParanoid" id="A0A7C8N0N8"/>
<feature type="transmembrane region" description="Helical" evidence="7">
    <location>
        <begin position="173"/>
        <end position="193"/>
    </location>
</feature>
<dbReference type="InterPro" id="IPR036259">
    <property type="entry name" value="MFS_trans_sf"/>
</dbReference>
<dbReference type="GO" id="GO:0022857">
    <property type="term" value="F:transmembrane transporter activity"/>
    <property type="evidence" value="ECO:0007669"/>
    <property type="project" value="InterPro"/>
</dbReference>
<dbReference type="Pfam" id="PF07690">
    <property type="entry name" value="MFS_1"/>
    <property type="match status" value="1"/>
</dbReference>
<dbReference type="OrthoDB" id="10021397at2759"/>
<proteinExistence type="predicted"/>
<name>A0A7C8N0N8_9PEZI</name>
<dbReference type="GO" id="GO:0005886">
    <property type="term" value="C:plasma membrane"/>
    <property type="evidence" value="ECO:0007669"/>
    <property type="project" value="TreeGrafter"/>
</dbReference>
<evidence type="ECO:0000256" key="4">
    <source>
        <dbReference type="ARBA" id="ARBA00022989"/>
    </source>
</evidence>
<evidence type="ECO:0000259" key="8">
    <source>
        <dbReference type="PROSITE" id="PS50850"/>
    </source>
</evidence>
<dbReference type="PRINTS" id="PR01036">
    <property type="entry name" value="TCRTETB"/>
</dbReference>
<keyword evidence="4 7" id="KW-1133">Transmembrane helix</keyword>
<feature type="transmembrane region" description="Helical" evidence="7">
    <location>
        <begin position="320"/>
        <end position="339"/>
    </location>
</feature>
<keyword evidence="2" id="KW-0813">Transport</keyword>
<organism evidence="9 10">
    <name type="scientific">Xylaria multiplex</name>
    <dbReference type="NCBI Taxonomy" id="323545"/>
    <lineage>
        <taxon>Eukaryota</taxon>
        <taxon>Fungi</taxon>
        <taxon>Dikarya</taxon>
        <taxon>Ascomycota</taxon>
        <taxon>Pezizomycotina</taxon>
        <taxon>Sordariomycetes</taxon>
        <taxon>Xylariomycetidae</taxon>
        <taxon>Xylariales</taxon>
        <taxon>Xylariaceae</taxon>
        <taxon>Xylaria</taxon>
    </lineage>
</organism>